<evidence type="ECO:0000313" key="1">
    <source>
        <dbReference type="EMBL" id="PNS94059.1"/>
    </source>
</evidence>
<dbReference type="Proteomes" id="UP000006729">
    <property type="component" value="Chromosome 18"/>
</dbReference>
<protein>
    <submittedName>
        <fullName evidence="1">Uncharacterized protein</fullName>
    </submittedName>
</protein>
<proteinExistence type="predicted"/>
<organism evidence="1 2">
    <name type="scientific">Populus trichocarpa</name>
    <name type="common">Western balsam poplar</name>
    <name type="synonym">Populus balsamifera subsp. trichocarpa</name>
    <dbReference type="NCBI Taxonomy" id="3694"/>
    <lineage>
        <taxon>Eukaryota</taxon>
        <taxon>Viridiplantae</taxon>
        <taxon>Streptophyta</taxon>
        <taxon>Embryophyta</taxon>
        <taxon>Tracheophyta</taxon>
        <taxon>Spermatophyta</taxon>
        <taxon>Magnoliopsida</taxon>
        <taxon>eudicotyledons</taxon>
        <taxon>Gunneridae</taxon>
        <taxon>Pentapetalae</taxon>
        <taxon>rosids</taxon>
        <taxon>fabids</taxon>
        <taxon>Malpighiales</taxon>
        <taxon>Salicaceae</taxon>
        <taxon>Saliceae</taxon>
        <taxon>Populus</taxon>
    </lineage>
</organism>
<keyword evidence="2" id="KW-1185">Reference proteome</keyword>
<reference evidence="1 2" key="1">
    <citation type="journal article" date="2006" name="Science">
        <title>The genome of black cottonwood, Populus trichocarpa (Torr. &amp; Gray).</title>
        <authorList>
            <person name="Tuskan G.A."/>
            <person name="Difazio S."/>
            <person name="Jansson S."/>
            <person name="Bohlmann J."/>
            <person name="Grigoriev I."/>
            <person name="Hellsten U."/>
            <person name="Putnam N."/>
            <person name="Ralph S."/>
            <person name="Rombauts S."/>
            <person name="Salamov A."/>
            <person name="Schein J."/>
            <person name="Sterck L."/>
            <person name="Aerts A."/>
            <person name="Bhalerao R.R."/>
            <person name="Bhalerao R.P."/>
            <person name="Blaudez D."/>
            <person name="Boerjan W."/>
            <person name="Brun A."/>
            <person name="Brunner A."/>
            <person name="Busov V."/>
            <person name="Campbell M."/>
            <person name="Carlson J."/>
            <person name="Chalot M."/>
            <person name="Chapman J."/>
            <person name="Chen G.L."/>
            <person name="Cooper D."/>
            <person name="Coutinho P.M."/>
            <person name="Couturier J."/>
            <person name="Covert S."/>
            <person name="Cronk Q."/>
            <person name="Cunningham R."/>
            <person name="Davis J."/>
            <person name="Degroeve S."/>
            <person name="Dejardin A."/>
            <person name="Depamphilis C."/>
            <person name="Detter J."/>
            <person name="Dirks B."/>
            <person name="Dubchak I."/>
            <person name="Duplessis S."/>
            <person name="Ehlting J."/>
            <person name="Ellis B."/>
            <person name="Gendler K."/>
            <person name="Goodstein D."/>
            <person name="Gribskov M."/>
            <person name="Grimwood J."/>
            <person name="Groover A."/>
            <person name="Gunter L."/>
            <person name="Hamberger B."/>
            <person name="Heinze B."/>
            <person name="Helariutta Y."/>
            <person name="Henrissat B."/>
            <person name="Holligan D."/>
            <person name="Holt R."/>
            <person name="Huang W."/>
            <person name="Islam-Faridi N."/>
            <person name="Jones S."/>
            <person name="Jones-Rhoades M."/>
            <person name="Jorgensen R."/>
            <person name="Joshi C."/>
            <person name="Kangasjarvi J."/>
            <person name="Karlsson J."/>
            <person name="Kelleher C."/>
            <person name="Kirkpatrick R."/>
            <person name="Kirst M."/>
            <person name="Kohler A."/>
            <person name="Kalluri U."/>
            <person name="Larimer F."/>
            <person name="Leebens-Mack J."/>
            <person name="Leple J.C."/>
            <person name="Locascio P."/>
            <person name="Lou Y."/>
            <person name="Lucas S."/>
            <person name="Martin F."/>
            <person name="Montanini B."/>
            <person name="Napoli C."/>
            <person name="Nelson D.R."/>
            <person name="Nelson C."/>
            <person name="Nieminen K."/>
            <person name="Nilsson O."/>
            <person name="Pereda V."/>
            <person name="Peter G."/>
            <person name="Philippe R."/>
            <person name="Pilate G."/>
            <person name="Poliakov A."/>
            <person name="Razumovskaya J."/>
            <person name="Richardson P."/>
            <person name="Rinaldi C."/>
            <person name="Ritland K."/>
            <person name="Rouze P."/>
            <person name="Ryaboy D."/>
            <person name="Schmutz J."/>
            <person name="Schrader J."/>
            <person name="Segerman B."/>
            <person name="Shin H."/>
            <person name="Siddiqui A."/>
            <person name="Sterky F."/>
            <person name="Terry A."/>
            <person name="Tsai C.J."/>
            <person name="Uberbacher E."/>
            <person name="Unneberg P."/>
            <person name="Vahala J."/>
            <person name="Wall K."/>
            <person name="Wessler S."/>
            <person name="Yang G."/>
            <person name="Yin T."/>
            <person name="Douglas C."/>
            <person name="Marra M."/>
            <person name="Sandberg G."/>
            <person name="Van de Peer Y."/>
            <person name="Rokhsar D."/>
        </authorList>
    </citation>
    <scope>NUCLEOTIDE SEQUENCE [LARGE SCALE GENOMIC DNA]</scope>
    <source>
        <strain evidence="2">cv. Nisqually</strain>
    </source>
</reference>
<sequence length="69" mass="7856">MSLSILSSFAQKPIQLYIQKKTTLNSQFLIYEKCIREIPILDLVIILPKKGVADVPVYFIITCILSIDN</sequence>
<name>A0A2K1WZW1_POPTR</name>
<dbReference type="AlphaFoldDB" id="A0A2K1WZW1"/>
<dbReference type="InParanoid" id="A0A2K1WZW1"/>
<gene>
    <name evidence="1" type="ORF">POPTR_018G123600</name>
</gene>
<evidence type="ECO:0000313" key="2">
    <source>
        <dbReference type="Proteomes" id="UP000006729"/>
    </source>
</evidence>
<dbReference type="EMBL" id="CM009307">
    <property type="protein sequence ID" value="PNS94059.1"/>
    <property type="molecule type" value="Genomic_DNA"/>
</dbReference>
<accession>A0A2K1WZW1</accession>